<keyword evidence="9" id="KW-0862">Zinc</keyword>
<dbReference type="GO" id="GO:0008270">
    <property type="term" value="F:zinc ion binding"/>
    <property type="evidence" value="ECO:0007669"/>
    <property type="project" value="UniProtKB-KW"/>
</dbReference>
<evidence type="ECO:0000256" key="14">
    <source>
        <dbReference type="SAM" id="Phobius"/>
    </source>
</evidence>
<dbReference type="GeneID" id="105174567"/>
<dbReference type="FunFam" id="3.30.40.10:FF:000658">
    <property type="entry name" value="E3 ubiquitin-protein ligase APD2"/>
    <property type="match status" value="1"/>
</dbReference>
<dbReference type="FunCoup" id="A0A6I9UAZ2">
    <property type="interactions" value="757"/>
</dbReference>
<dbReference type="PROSITE" id="PS50089">
    <property type="entry name" value="ZF_RING_2"/>
    <property type="match status" value="1"/>
</dbReference>
<dbReference type="Pfam" id="PF13920">
    <property type="entry name" value="zf-C3HC4_3"/>
    <property type="match status" value="1"/>
</dbReference>
<evidence type="ECO:0000256" key="11">
    <source>
        <dbReference type="ARBA" id="ARBA00023136"/>
    </source>
</evidence>
<feature type="transmembrane region" description="Helical" evidence="14">
    <location>
        <begin position="317"/>
        <end position="338"/>
    </location>
</feature>
<dbReference type="KEGG" id="sind:105174567"/>
<evidence type="ECO:0000256" key="3">
    <source>
        <dbReference type="ARBA" id="ARBA00004906"/>
    </source>
</evidence>
<feature type="compositionally biased region" description="Low complexity" evidence="13">
    <location>
        <begin position="371"/>
        <end position="381"/>
    </location>
</feature>
<evidence type="ECO:0000256" key="12">
    <source>
        <dbReference type="PROSITE-ProRule" id="PRU00175"/>
    </source>
</evidence>
<protein>
    <submittedName>
        <fullName evidence="17">Uncharacterized protein LOC105174567 isoform X1</fullName>
    </submittedName>
</protein>
<evidence type="ECO:0000259" key="15">
    <source>
        <dbReference type="PROSITE" id="PS50089"/>
    </source>
</evidence>
<proteinExistence type="predicted"/>
<dbReference type="GO" id="GO:0061630">
    <property type="term" value="F:ubiquitin protein ligase activity"/>
    <property type="evidence" value="ECO:0007669"/>
    <property type="project" value="TreeGrafter"/>
</dbReference>
<evidence type="ECO:0000313" key="16">
    <source>
        <dbReference type="Proteomes" id="UP000504604"/>
    </source>
</evidence>
<dbReference type="SMART" id="SM00184">
    <property type="entry name" value="RING"/>
    <property type="match status" value="1"/>
</dbReference>
<evidence type="ECO:0000256" key="7">
    <source>
        <dbReference type="ARBA" id="ARBA00022771"/>
    </source>
</evidence>
<dbReference type="Pfam" id="PF16040">
    <property type="entry name" value="APD1-4_N"/>
    <property type="match status" value="1"/>
</dbReference>
<evidence type="ECO:0000256" key="8">
    <source>
        <dbReference type="ARBA" id="ARBA00022786"/>
    </source>
</evidence>
<dbReference type="GO" id="GO:0016567">
    <property type="term" value="P:protein ubiquitination"/>
    <property type="evidence" value="ECO:0007669"/>
    <property type="project" value="TreeGrafter"/>
</dbReference>
<feature type="transmembrane region" description="Helical" evidence="14">
    <location>
        <begin position="79"/>
        <end position="99"/>
    </location>
</feature>
<dbReference type="RefSeq" id="XP_011095011.1">
    <property type="nucleotide sequence ID" value="XM_011096709.2"/>
</dbReference>
<dbReference type="InterPro" id="IPR013083">
    <property type="entry name" value="Znf_RING/FYVE/PHD"/>
</dbReference>
<dbReference type="InterPro" id="IPR032010">
    <property type="entry name" value="APD1-4_M"/>
</dbReference>
<evidence type="ECO:0000313" key="17">
    <source>
        <dbReference type="RefSeq" id="XP_011095011.1"/>
    </source>
</evidence>
<dbReference type="OrthoDB" id="3045089at2759"/>
<keyword evidence="10 14" id="KW-1133">Transmembrane helix</keyword>
<dbReference type="PANTHER" id="PTHR46858:SF5">
    <property type="entry name" value="E3 UBIQUITIN-PROTEIN LIGASE APD1-RELATED"/>
    <property type="match status" value="1"/>
</dbReference>
<dbReference type="Gene3D" id="3.30.40.10">
    <property type="entry name" value="Zinc/RING finger domain, C3HC4 (zinc finger)"/>
    <property type="match status" value="1"/>
</dbReference>
<evidence type="ECO:0000256" key="13">
    <source>
        <dbReference type="SAM" id="MobiDB-lite"/>
    </source>
</evidence>
<dbReference type="InterPro" id="IPR001841">
    <property type="entry name" value="Znf_RING"/>
</dbReference>
<reference evidence="17" key="1">
    <citation type="submission" date="2025-08" db="UniProtKB">
        <authorList>
            <consortium name="RefSeq"/>
        </authorList>
    </citation>
    <scope>IDENTIFICATION</scope>
</reference>
<dbReference type="GO" id="GO:0000278">
    <property type="term" value="P:mitotic cell cycle"/>
    <property type="evidence" value="ECO:0007669"/>
    <property type="project" value="UniProtKB-ARBA"/>
</dbReference>
<dbReference type="GO" id="GO:0009705">
    <property type="term" value="C:plant-type vacuole membrane"/>
    <property type="evidence" value="ECO:0007669"/>
    <property type="project" value="TreeGrafter"/>
</dbReference>
<evidence type="ECO:0000256" key="9">
    <source>
        <dbReference type="ARBA" id="ARBA00022833"/>
    </source>
</evidence>
<dbReference type="InParanoid" id="A0A6I9UAZ2"/>
<gene>
    <name evidence="17" type="primary">LOC105174567</name>
</gene>
<keyword evidence="6" id="KW-0479">Metal-binding</keyword>
<name>A0A6I9UAZ2_SESIN</name>
<evidence type="ECO:0000256" key="10">
    <source>
        <dbReference type="ARBA" id="ARBA00022989"/>
    </source>
</evidence>
<comment type="subcellular location">
    <subcellularLocation>
        <location evidence="2">Endomembrane system</location>
    </subcellularLocation>
    <subcellularLocation>
        <location evidence="1">Membrane</location>
        <topology evidence="1">Multi-pass membrane protein</topology>
    </subcellularLocation>
</comment>
<organism evidence="16 17">
    <name type="scientific">Sesamum indicum</name>
    <name type="common">Oriental sesame</name>
    <name type="synonym">Sesamum orientale</name>
    <dbReference type="NCBI Taxonomy" id="4182"/>
    <lineage>
        <taxon>Eukaryota</taxon>
        <taxon>Viridiplantae</taxon>
        <taxon>Streptophyta</taxon>
        <taxon>Embryophyta</taxon>
        <taxon>Tracheophyta</taxon>
        <taxon>Spermatophyta</taxon>
        <taxon>Magnoliopsida</taxon>
        <taxon>eudicotyledons</taxon>
        <taxon>Gunneridae</taxon>
        <taxon>Pentapetalae</taxon>
        <taxon>asterids</taxon>
        <taxon>lamiids</taxon>
        <taxon>Lamiales</taxon>
        <taxon>Pedaliaceae</taxon>
        <taxon>Sesamum</taxon>
    </lineage>
</organism>
<evidence type="ECO:0000256" key="5">
    <source>
        <dbReference type="ARBA" id="ARBA00022692"/>
    </source>
</evidence>
<dbReference type="GO" id="GO:0009555">
    <property type="term" value="P:pollen development"/>
    <property type="evidence" value="ECO:0007669"/>
    <property type="project" value="UniProtKB-ARBA"/>
</dbReference>
<dbReference type="Proteomes" id="UP000504604">
    <property type="component" value="Linkage group LG11"/>
</dbReference>
<evidence type="ECO:0000256" key="2">
    <source>
        <dbReference type="ARBA" id="ARBA00004308"/>
    </source>
</evidence>
<keyword evidence="4" id="KW-0808">Transferase</keyword>
<evidence type="ECO:0000256" key="6">
    <source>
        <dbReference type="ARBA" id="ARBA00022723"/>
    </source>
</evidence>
<feature type="compositionally biased region" description="Basic and acidic residues" evidence="13">
    <location>
        <begin position="348"/>
        <end position="370"/>
    </location>
</feature>
<dbReference type="SUPFAM" id="SSF57850">
    <property type="entry name" value="RING/U-box"/>
    <property type="match status" value="1"/>
</dbReference>
<feature type="domain" description="RING-type" evidence="15">
    <location>
        <begin position="410"/>
        <end position="449"/>
    </location>
</feature>
<accession>A0A6I9UAZ2</accession>
<dbReference type="AlphaFoldDB" id="A0A6I9UAZ2"/>
<keyword evidence="11 14" id="KW-0472">Membrane</keyword>
<feature type="region of interest" description="Disordered" evidence="13">
    <location>
        <begin position="348"/>
        <end position="402"/>
    </location>
</feature>
<evidence type="ECO:0000256" key="4">
    <source>
        <dbReference type="ARBA" id="ARBA00022679"/>
    </source>
</evidence>
<dbReference type="Gramene" id="SIN_1011082.t">
    <property type="protein sequence ID" value="SIN_1011082.t"/>
    <property type="gene ID" value="SIN_1011082"/>
</dbReference>
<dbReference type="InterPro" id="IPR032008">
    <property type="entry name" value="APD1-4_N"/>
</dbReference>
<keyword evidence="16" id="KW-1185">Reference proteome</keyword>
<keyword evidence="7 12" id="KW-0863">Zinc-finger</keyword>
<comment type="pathway">
    <text evidence="3">Protein modification; protein ubiquitination.</text>
</comment>
<dbReference type="GO" id="GO:0005768">
    <property type="term" value="C:endosome"/>
    <property type="evidence" value="ECO:0007669"/>
    <property type="project" value="TreeGrafter"/>
</dbReference>
<dbReference type="PANTHER" id="PTHR46858">
    <property type="entry name" value="OS05G0521000 PROTEIN"/>
    <property type="match status" value="1"/>
</dbReference>
<keyword evidence="8" id="KW-0833">Ubl conjugation pathway</keyword>
<dbReference type="Pfam" id="PF16041">
    <property type="entry name" value="APD1-4_M"/>
    <property type="match status" value="1"/>
</dbReference>
<feature type="region of interest" description="Disordered" evidence="13">
    <location>
        <begin position="1"/>
        <end position="40"/>
    </location>
</feature>
<keyword evidence="5 14" id="KW-0812">Transmembrane</keyword>
<sequence>MMDRAEQPSTGEYSGDASGAASWENIEESPPLPFPQRVPEFSHGERFPGMSYEHGLMNNEASLMTNENSSSLRDDDKSCFIASTTFSFLVAMTVAFGLYGSETLRLGPNTSILITPNHLFVESVKVVELGAAEGTKLYGFYRNPPLDVRVEWSETHKITLPPSTHKEWIYYLNERSQINISYSVESLSSSSILLVIAEGNEGLAKWLTDPSDPSTTLSWSIIHGNGSIQKDVSESSTYYIAVGNLNADVVKVHLDMRIKAFVYNTTEPYYTCTPAEGQCNFRLFLQGGNAAVLTSPGRTPGMVGADWYVKLSYGPRWVIYLFGTGGLAFLLLLINYFLNHFRRTEQDTRRDQLGDVESERNPLLSHKDDNLSSSGSSYASVSDDDEHDAQGGAVQSGKPVKDDEDSRRLCAICFDAPKDCFFLPCGHCVACFACATRIVEASGACPICRRRTKRVRKIYTV</sequence>
<evidence type="ECO:0000256" key="1">
    <source>
        <dbReference type="ARBA" id="ARBA00004141"/>
    </source>
</evidence>